<protein>
    <submittedName>
        <fullName evidence="2">Uncharacterized protein</fullName>
    </submittedName>
</protein>
<organism evidence="2 3">
    <name type="scientific">Cystobacter fuscus</name>
    <dbReference type="NCBI Taxonomy" id="43"/>
    <lineage>
        <taxon>Bacteria</taxon>
        <taxon>Pseudomonadati</taxon>
        <taxon>Myxococcota</taxon>
        <taxon>Myxococcia</taxon>
        <taxon>Myxococcales</taxon>
        <taxon>Cystobacterineae</taxon>
        <taxon>Archangiaceae</taxon>
        <taxon>Cystobacter</taxon>
    </lineage>
</organism>
<evidence type="ECO:0000256" key="1">
    <source>
        <dbReference type="SAM" id="MobiDB-lite"/>
    </source>
</evidence>
<gene>
    <name evidence="2" type="ORF">CYFUS_004847</name>
</gene>
<dbReference type="KEGG" id="cfus:CYFUS_004847"/>
<dbReference type="EMBL" id="CP022098">
    <property type="protein sequence ID" value="ATB39403.1"/>
    <property type="molecule type" value="Genomic_DNA"/>
</dbReference>
<feature type="compositionally biased region" description="Basic and acidic residues" evidence="1">
    <location>
        <begin position="1"/>
        <end position="13"/>
    </location>
</feature>
<accession>A0A250J709</accession>
<dbReference type="Proteomes" id="UP000217257">
    <property type="component" value="Chromosome"/>
</dbReference>
<proteinExistence type="predicted"/>
<evidence type="ECO:0000313" key="2">
    <source>
        <dbReference type="EMBL" id="ATB39403.1"/>
    </source>
</evidence>
<feature type="compositionally biased region" description="Basic and acidic residues" evidence="1">
    <location>
        <begin position="23"/>
        <end position="70"/>
    </location>
</feature>
<feature type="region of interest" description="Disordered" evidence="1">
    <location>
        <begin position="1"/>
        <end position="77"/>
    </location>
</feature>
<evidence type="ECO:0000313" key="3">
    <source>
        <dbReference type="Proteomes" id="UP000217257"/>
    </source>
</evidence>
<dbReference type="AlphaFoldDB" id="A0A250J709"/>
<dbReference type="RefSeq" id="WP_095987442.1">
    <property type="nucleotide sequence ID" value="NZ_CP022098.1"/>
</dbReference>
<reference evidence="2 3" key="1">
    <citation type="submission" date="2017-06" db="EMBL/GenBank/DDBJ databases">
        <title>Sequencing and comparative analysis of myxobacterial genomes.</title>
        <authorList>
            <person name="Rupp O."/>
            <person name="Goesmann A."/>
            <person name="Sogaard-Andersen L."/>
        </authorList>
    </citation>
    <scope>NUCLEOTIDE SEQUENCE [LARGE SCALE GENOMIC DNA]</scope>
    <source>
        <strain evidence="2 3">DSM 52655</strain>
    </source>
</reference>
<sequence>MADNKGPADKRTDNPQADGAVGEVEREARHQDGVLRRDVSDRDVGEERLKDKGLGGRGADDLSIGERREAPPVSDWG</sequence>
<name>A0A250J709_9BACT</name>